<dbReference type="Pfam" id="PF12867">
    <property type="entry name" value="DinB_2"/>
    <property type="match status" value="1"/>
</dbReference>
<dbReference type="Gene3D" id="1.20.120.450">
    <property type="entry name" value="dinb family like domain"/>
    <property type="match status" value="1"/>
</dbReference>
<evidence type="ECO:0000313" key="3">
    <source>
        <dbReference type="Proteomes" id="UP001199816"/>
    </source>
</evidence>
<dbReference type="SUPFAM" id="SSF109854">
    <property type="entry name" value="DinB/YfiT-like putative metalloenzymes"/>
    <property type="match status" value="1"/>
</dbReference>
<evidence type="ECO:0000259" key="1">
    <source>
        <dbReference type="Pfam" id="PF12867"/>
    </source>
</evidence>
<gene>
    <name evidence="2" type="ORF">LQ567_13230</name>
</gene>
<dbReference type="EMBL" id="JAJNEC010000005">
    <property type="protein sequence ID" value="MCD2423732.1"/>
    <property type="molecule type" value="Genomic_DNA"/>
</dbReference>
<dbReference type="InterPro" id="IPR034660">
    <property type="entry name" value="DinB/YfiT-like"/>
</dbReference>
<evidence type="ECO:0000313" key="2">
    <source>
        <dbReference type="EMBL" id="MCD2423732.1"/>
    </source>
</evidence>
<reference evidence="2 3" key="1">
    <citation type="submission" date="2021-11" db="EMBL/GenBank/DDBJ databases">
        <title>Genomic of Niabella pedocola.</title>
        <authorList>
            <person name="Wu T."/>
        </authorList>
    </citation>
    <scope>NUCLEOTIDE SEQUENCE [LARGE SCALE GENOMIC DNA]</scope>
    <source>
        <strain evidence="2 3">JCM 31011</strain>
    </source>
</reference>
<organism evidence="2 3">
    <name type="scientific">Niabella pedocola</name>
    <dbReference type="NCBI Taxonomy" id="1752077"/>
    <lineage>
        <taxon>Bacteria</taxon>
        <taxon>Pseudomonadati</taxon>
        <taxon>Bacteroidota</taxon>
        <taxon>Chitinophagia</taxon>
        <taxon>Chitinophagales</taxon>
        <taxon>Chitinophagaceae</taxon>
        <taxon>Niabella</taxon>
    </lineage>
</organism>
<comment type="caution">
    <text evidence="2">The sequence shown here is derived from an EMBL/GenBank/DDBJ whole genome shotgun (WGS) entry which is preliminary data.</text>
</comment>
<keyword evidence="3" id="KW-1185">Reference proteome</keyword>
<dbReference type="RefSeq" id="WP_231004992.1">
    <property type="nucleotide sequence ID" value="NZ_JAJNEC010000005.1"/>
</dbReference>
<protein>
    <submittedName>
        <fullName evidence="2">DinB family protein</fullName>
    </submittedName>
</protein>
<name>A0ABS8PRM3_9BACT</name>
<proteinExistence type="predicted"/>
<dbReference type="InterPro" id="IPR024775">
    <property type="entry name" value="DinB-like"/>
</dbReference>
<feature type="domain" description="DinB-like" evidence="1">
    <location>
        <begin position="39"/>
        <end position="143"/>
    </location>
</feature>
<accession>A0ABS8PRM3</accession>
<dbReference type="Proteomes" id="UP001199816">
    <property type="component" value="Unassembled WGS sequence"/>
</dbReference>
<sequence>MKKTALIAQHLTDVHLGNNWTSVAIADTIRDSNWEEAFAPVPFSPNTIASLLNHIAYWNGIVAQRGRGITPEIAGHNGFAINEASPEHWEALKNGLFRSAEELAEVIRRFDEDKLEALILPGHSSAYKNFQGQVEHAHYHLGQVVMIKKYLRSAG</sequence>